<gene>
    <name evidence="2" type="ORF">Nepgr_000096</name>
</gene>
<sequence>MEDETLHLEDESFGKYDGTSISNTTTHSSTTATAPHSMHHSAAFAAHHEASYDSAEAEAHSTSAGSGRGGSGGRYEDYIKLAQGFQKNCWLH</sequence>
<comment type="caution">
    <text evidence="2">The sequence shown here is derived from an EMBL/GenBank/DDBJ whole genome shotgun (WGS) entry which is preliminary data.</text>
</comment>
<feature type="region of interest" description="Disordered" evidence="1">
    <location>
        <begin position="1"/>
        <end position="75"/>
    </location>
</feature>
<dbReference type="EMBL" id="BSYO01000001">
    <property type="protein sequence ID" value="GMG98256.1"/>
    <property type="molecule type" value="Genomic_DNA"/>
</dbReference>
<dbReference type="AlphaFoldDB" id="A0AAD3P3D0"/>
<name>A0AAD3P3D0_NEPGR</name>
<feature type="compositionally biased region" description="Low complexity" evidence="1">
    <location>
        <begin position="19"/>
        <end position="45"/>
    </location>
</feature>
<accession>A0AAD3P3D0</accession>
<dbReference type="Proteomes" id="UP001279734">
    <property type="component" value="Unassembled WGS sequence"/>
</dbReference>
<proteinExistence type="predicted"/>
<keyword evidence="3" id="KW-1185">Reference proteome</keyword>
<feature type="compositionally biased region" description="Basic and acidic residues" evidence="1">
    <location>
        <begin position="1"/>
        <end position="14"/>
    </location>
</feature>
<protein>
    <submittedName>
        <fullName evidence="2">Uncharacterized protein</fullName>
    </submittedName>
</protein>
<reference evidence="2" key="1">
    <citation type="submission" date="2023-05" db="EMBL/GenBank/DDBJ databases">
        <title>Nepenthes gracilis genome sequencing.</title>
        <authorList>
            <person name="Fukushima K."/>
        </authorList>
    </citation>
    <scope>NUCLEOTIDE SEQUENCE</scope>
    <source>
        <strain evidence="2">SING2019-196</strain>
    </source>
</reference>
<organism evidence="2 3">
    <name type="scientific">Nepenthes gracilis</name>
    <name type="common">Slender pitcher plant</name>
    <dbReference type="NCBI Taxonomy" id="150966"/>
    <lineage>
        <taxon>Eukaryota</taxon>
        <taxon>Viridiplantae</taxon>
        <taxon>Streptophyta</taxon>
        <taxon>Embryophyta</taxon>
        <taxon>Tracheophyta</taxon>
        <taxon>Spermatophyta</taxon>
        <taxon>Magnoliopsida</taxon>
        <taxon>eudicotyledons</taxon>
        <taxon>Gunneridae</taxon>
        <taxon>Pentapetalae</taxon>
        <taxon>Caryophyllales</taxon>
        <taxon>Nepenthaceae</taxon>
        <taxon>Nepenthes</taxon>
    </lineage>
</organism>
<evidence type="ECO:0000256" key="1">
    <source>
        <dbReference type="SAM" id="MobiDB-lite"/>
    </source>
</evidence>
<evidence type="ECO:0000313" key="3">
    <source>
        <dbReference type="Proteomes" id="UP001279734"/>
    </source>
</evidence>
<evidence type="ECO:0000313" key="2">
    <source>
        <dbReference type="EMBL" id="GMG98256.1"/>
    </source>
</evidence>